<evidence type="ECO:0008006" key="4">
    <source>
        <dbReference type="Google" id="ProtNLM"/>
    </source>
</evidence>
<name>A0AA86TCY3_9BACT</name>
<proteinExistence type="predicted"/>
<sequence>MSKLVLAIVATLAFAGAAVLPAEATTTFVRSTVERIDLSKQTITFQARDGQTWTLRVENPDLLKKDSLAKGDQVTIEVNPNDEVKTILKLSQPHEPDRAETK</sequence>
<dbReference type="KEGG" id="nti:DNFV4_02759"/>
<dbReference type="Proteomes" id="UP001179121">
    <property type="component" value="Chromosome"/>
</dbReference>
<gene>
    <name evidence="2" type="ORF">DNFV4_02759</name>
</gene>
<keyword evidence="3" id="KW-1185">Reference proteome</keyword>
<feature type="chain" id="PRO_5041703022" description="DUF5666 domain-containing protein" evidence="1">
    <location>
        <begin position="25"/>
        <end position="102"/>
    </location>
</feature>
<keyword evidence="1" id="KW-0732">Signal</keyword>
<accession>A0AA86TCY3</accession>
<dbReference type="AlphaFoldDB" id="A0AA86TCY3"/>
<reference evidence="2" key="1">
    <citation type="submission" date="2022-10" db="EMBL/GenBank/DDBJ databases">
        <authorList>
            <person name="Koch H."/>
        </authorList>
    </citation>
    <scope>NUCLEOTIDE SEQUENCE</scope>
    <source>
        <strain evidence="2">DNF</strain>
    </source>
</reference>
<evidence type="ECO:0000256" key="1">
    <source>
        <dbReference type="SAM" id="SignalP"/>
    </source>
</evidence>
<feature type="signal peptide" evidence="1">
    <location>
        <begin position="1"/>
        <end position="24"/>
    </location>
</feature>
<evidence type="ECO:0000313" key="2">
    <source>
        <dbReference type="EMBL" id="CAI4032329.1"/>
    </source>
</evidence>
<dbReference type="EMBL" id="OX365700">
    <property type="protein sequence ID" value="CAI4032329.1"/>
    <property type="molecule type" value="Genomic_DNA"/>
</dbReference>
<dbReference type="RefSeq" id="WP_289269061.1">
    <property type="nucleotide sequence ID" value="NZ_OX365700.1"/>
</dbReference>
<organism evidence="2 3">
    <name type="scientific">Nitrospira tepida</name>
    <dbReference type="NCBI Taxonomy" id="2973512"/>
    <lineage>
        <taxon>Bacteria</taxon>
        <taxon>Pseudomonadati</taxon>
        <taxon>Nitrospirota</taxon>
        <taxon>Nitrospiria</taxon>
        <taxon>Nitrospirales</taxon>
        <taxon>Nitrospiraceae</taxon>
        <taxon>Nitrospira</taxon>
    </lineage>
</organism>
<protein>
    <recommendedName>
        <fullName evidence="4">DUF5666 domain-containing protein</fullName>
    </recommendedName>
</protein>
<evidence type="ECO:0000313" key="3">
    <source>
        <dbReference type="Proteomes" id="UP001179121"/>
    </source>
</evidence>